<sequence>KVREKGGEDLGGTEVISGGTETKLNVDFEPGEYEMYCTVPGHEESGMVGTFTVE</sequence>
<dbReference type="InterPro" id="IPR000923">
    <property type="entry name" value="BlueCu_1"/>
</dbReference>
<keyword evidence="2" id="KW-0186">Copper</keyword>
<protein>
    <recommendedName>
        <fullName evidence="4">Blue (type 1) copper domain-containing protein</fullName>
    </recommendedName>
</protein>
<dbReference type="GO" id="GO:0009055">
    <property type="term" value="F:electron transfer activity"/>
    <property type="evidence" value="ECO:0007669"/>
    <property type="project" value="InterPro"/>
</dbReference>
<dbReference type="PROSITE" id="PS00079">
    <property type="entry name" value="MULTICOPPER_OXIDASE1"/>
    <property type="match status" value="1"/>
</dbReference>
<feature type="region of interest" description="Disordered" evidence="3">
    <location>
        <begin position="1"/>
        <end position="23"/>
    </location>
</feature>
<name>A0A0F9F5T0_9ZZZZ</name>
<evidence type="ECO:0000256" key="2">
    <source>
        <dbReference type="ARBA" id="ARBA00023008"/>
    </source>
</evidence>
<comment type="caution">
    <text evidence="5">The sequence shown here is derived from an EMBL/GenBank/DDBJ whole genome shotgun (WGS) entry which is preliminary data.</text>
</comment>
<feature type="domain" description="Blue (type 1) copper" evidence="4">
    <location>
        <begin position="12"/>
        <end position="54"/>
    </location>
</feature>
<dbReference type="InterPro" id="IPR033138">
    <property type="entry name" value="Cu_oxidase_CS"/>
</dbReference>
<dbReference type="AlphaFoldDB" id="A0A0F9F5T0"/>
<dbReference type="Gene3D" id="2.60.40.420">
    <property type="entry name" value="Cupredoxins - blue copper proteins"/>
    <property type="match status" value="1"/>
</dbReference>
<evidence type="ECO:0000259" key="4">
    <source>
        <dbReference type="Pfam" id="PF00127"/>
    </source>
</evidence>
<reference evidence="5" key="1">
    <citation type="journal article" date="2015" name="Nature">
        <title>Complex archaea that bridge the gap between prokaryotes and eukaryotes.</title>
        <authorList>
            <person name="Spang A."/>
            <person name="Saw J.H."/>
            <person name="Jorgensen S.L."/>
            <person name="Zaremba-Niedzwiedzka K."/>
            <person name="Martijn J."/>
            <person name="Lind A.E."/>
            <person name="van Eijk R."/>
            <person name="Schleper C."/>
            <person name="Guy L."/>
            <person name="Ettema T.J."/>
        </authorList>
    </citation>
    <scope>NUCLEOTIDE SEQUENCE</scope>
</reference>
<accession>A0A0F9F5T0</accession>
<keyword evidence="1" id="KW-0479">Metal-binding</keyword>
<evidence type="ECO:0000256" key="3">
    <source>
        <dbReference type="SAM" id="MobiDB-lite"/>
    </source>
</evidence>
<proteinExistence type="predicted"/>
<evidence type="ECO:0000256" key="1">
    <source>
        <dbReference type="ARBA" id="ARBA00022723"/>
    </source>
</evidence>
<dbReference type="SUPFAM" id="SSF49503">
    <property type="entry name" value="Cupredoxins"/>
    <property type="match status" value="1"/>
</dbReference>
<organism evidence="5">
    <name type="scientific">marine sediment metagenome</name>
    <dbReference type="NCBI Taxonomy" id="412755"/>
    <lineage>
        <taxon>unclassified sequences</taxon>
        <taxon>metagenomes</taxon>
        <taxon>ecological metagenomes</taxon>
    </lineage>
</organism>
<evidence type="ECO:0000313" key="5">
    <source>
        <dbReference type="EMBL" id="KKL81653.1"/>
    </source>
</evidence>
<dbReference type="Pfam" id="PF00127">
    <property type="entry name" value="Copper-bind"/>
    <property type="match status" value="1"/>
</dbReference>
<dbReference type="GO" id="GO:0005507">
    <property type="term" value="F:copper ion binding"/>
    <property type="evidence" value="ECO:0007669"/>
    <property type="project" value="InterPro"/>
</dbReference>
<feature type="non-terminal residue" evidence="5">
    <location>
        <position position="1"/>
    </location>
</feature>
<gene>
    <name evidence="5" type="ORF">LCGC14_1992590</name>
</gene>
<dbReference type="EMBL" id="LAZR01022502">
    <property type="protein sequence ID" value="KKL81653.1"/>
    <property type="molecule type" value="Genomic_DNA"/>
</dbReference>
<dbReference type="InterPro" id="IPR008972">
    <property type="entry name" value="Cupredoxin"/>
</dbReference>